<evidence type="ECO:0000256" key="1">
    <source>
        <dbReference type="SAM" id="MobiDB-lite"/>
    </source>
</evidence>
<dbReference type="GeneID" id="9814326"/>
<reference evidence="2 3" key="1">
    <citation type="submission" date="2019-12" db="EMBL/GenBank/DDBJ databases">
        <title>Chromosome-level assembly of the Caenorhabditis remanei genome.</title>
        <authorList>
            <person name="Teterina A.A."/>
            <person name="Willis J.H."/>
            <person name="Phillips P.C."/>
        </authorList>
    </citation>
    <scope>NUCLEOTIDE SEQUENCE [LARGE SCALE GENOMIC DNA]</scope>
    <source>
        <strain evidence="2 3">PX506</strain>
        <tissue evidence="2">Whole organism</tissue>
    </source>
</reference>
<dbReference type="RefSeq" id="XP_053588122.1">
    <property type="nucleotide sequence ID" value="XM_053728545.1"/>
</dbReference>
<comment type="caution">
    <text evidence="2">The sequence shown here is derived from an EMBL/GenBank/DDBJ whole genome shotgun (WGS) entry which is preliminary data.</text>
</comment>
<proteinExistence type="predicted"/>
<dbReference type="KEGG" id="crq:GCK72_011572"/>
<evidence type="ECO:0000313" key="2">
    <source>
        <dbReference type="EMBL" id="KAF1763306.1"/>
    </source>
</evidence>
<dbReference type="CTD" id="9814326"/>
<dbReference type="Proteomes" id="UP000483820">
    <property type="component" value="Chromosome III"/>
</dbReference>
<gene>
    <name evidence="2" type="ORF">GCK72_011572</name>
</gene>
<protein>
    <submittedName>
        <fullName evidence="2">Uncharacterized protein</fullName>
    </submittedName>
</protein>
<evidence type="ECO:0000313" key="3">
    <source>
        <dbReference type="Proteomes" id="UP000483820"/>
    </source>
</evidence>
<feature type="compositionally biased region" description="Polar residues" evidence="1">
    <location>
        <begin position="1"/>
        <end position="20"/>
    </location>
</feature>
<dbReference type="EMBL" id="WUAV01000003">
    <property type="protein sequence ID" value="KAF1763306.1"/>
    <property type="molecule type" value="Genomic_DNA"/>
</dbReference>
<feature type="region of interest" description="Disordered" evidence="1">
    <location>
        <begin position="1"/>
        <end position="22"/>
    </location>
</feature>
<dbReference type="AlphaFoldDB" id="A0A6A5H8T8"/>
<sequence>MQNSTSTLNFNPNPASSGSSMEEKLLGGENHQFLAQLFHNLWKERGHVFRQNSLISIWKTYVLPFVDTHQCFFLQTEIIFNEESGSYEFIEPMVEYGRKMCSELFASTSEMIDHVKVHHIKVLEDIVKGFSILEQLSETKHWIASGSRWNHGATSIDGCPMLDQSQPI</sequence>
<accession>A0A6A5H8T8</accession>
<name>A0A6A5H8T8_CAERE</name>
<organism evidence="2 3">
    <name type="scientific">Caenorhabditis remanei</name>
    <name type="common">Caenorhabditis vulgaris</name>
    <dbReference type="NCBI Taxonomy" id="31234"/>
    <lineage>
        <taxon>Eukaryota</taxon>
        <taxon>Metazoa</taxon>
        <taxon>Ecdysozoa</taxon>
        <taxon>Nematoda</taxon>
        <taxon>Chromadorea</taxon>
        <taxon>Rhabditida</taxon>
        <taxon>Rhabditina</taxon>
        <taxon>Rhabditomorpha</taxon>
        <taxon>Rhabditoidea</taxon>
        <taxon>Rhabditidae</taxon>
        <taxon>Peloderinae</taxon>
        <taxon>Caenorhabditis</taxon>
    </lineage>
</organism>